<name>A0ACC4ZT71_9BACL</name>
<gene>
    <name evidence="1" type="ORF">NS115_17350</name>
</gene>
<reference evidence="1 2" key="1">
    <citation type="journal article" date="2016" name="Front. Microbiol.">
        <title>Genomic Resource of Rice Seed Associated Bacteria.</title>
        <authorList>
            <person name="Midha S."/>
            <person name="Bansal K."/>
            <person name="Sharma S."/>
            <person name="Kumar N."/>
            <person name="Patil P.P."/>
            <person name="Chaudhry V."/>
            <person name="Patil P.B."/>
        </authorList>
    </citation>
    <scope>NUCLEOTIDE SEQUENCE [LARGE SCALE GENOMIC DNA]</scope>
    <source>
        <strain evidence="1 2">NS115</strain>
    </source>
</reference>
<comment type="caution">
    <text evidence="1">The sequence shown here is derived from an EMBL/GenBank/DDBJ whole genome shotgun (WGS) entry which is preliminary data.</text>
</comment>
<sequence>MSIRELKPISRFFGEIGFVIWIEKDYNLEAMPMKYMGNDIHLSRISMRKRGNHVTGVNFTADPDGPEV</sequence>
<dbReference type="EMBL" id="LDRX01000080">
    <property type="protein sequence ID" value="KTS81034.1"/>
    <property type="molecule type" value="Genomic_DNA"/>
</dbReference>
<keyword evidence="2" id="KW-1185">Reference proteome</keyword>
<protein>
    <submittedName>
        <fullName evidence="1">Uncharacterized protein</fullName>
    </submittedName>
</protein>
<evidence type="ECO:0000313" key="1">
    <source>
        <dbReference type="EMBL" id="KTS81034.1"/>
    </source>
</evidence>
<evidence type="ECO:0000313" key="2">
    <source>
        <dbReference type="Proteomes" id="UP000074866"/>
    </source>
</evidence>
<organism evidence="1 2">
    <name type="scientific">Paenibacillus jamilae</name>
    <dbReference type="NCBI Taxonomy" id="114136"/>
    <lineage>
        <taxon>Bacteria</taxon>
        <taxon>Bacillati</taxon>
        <taxon>Bacillota</taxon>
        <taxon>Bacilli</taxon>
        <taxon>Bacillales</taxon>
        <taxon>Paenibacillaceae</taxon>
        <taxon>Paenibacillus</taxon>
    </lineage>
</organism>
<dbReference type="Proteomes" id="UP000074866">
    <property type="component" value="Unassembled WGS sequence"/>
</dbReference>
<proteinExistence type="predicted"/>
<accession>A0ACC4ZT71</accession>